<keyword evidence="3" id="KW-1185">Reference proteome</keyword>
<dbReference type="EMBL" id="BGZK01000177">
    <property type="protein sequence ID" value="GBP26152.1"/>
    <property type="molecule type" value="Genomic_DNA"/>
</dbReference>
<evidence type="ECO:0000256" key="1">
    <source>
        <dbReference type="SAM" id="MobiDB-lite"/>
    </source>
</evidence>
<proteinExistence type="predicted"/>
<organism evidence="2 3">
    <name type="scientific">Eumeta variegata</name>
    <name type="common">Bagworm moth</name>
    <name type="synonym">Eumeta japonica</name>
    <dbReference type="NCBI Taxonomy" id="151549"/>
    <lineage>
        <taxon>Eukaryota</taxon>
        <taxon>Metazoa</taxon>
        <taxon>Ecdysozoa</taxon>
        <taxon>Arthropoda</taxon>
        <taxon>Hexapoda</taxon>
        <taxon>Insecta</taxon>
        <taxon>Pterygota</taxon>
        <taxon>Neoptera</taxon>
        <taxon>Endopterygota</taxon>
        <taxon>Lepidoptera</taxon>
        <taxon>Glossata</taxon>
        <taxon>Ditrysia</taxon>
        <taxon>Tineoidea</taxon>
        <taxon>Psychidae</taxon>
        <taxon>Oiketicinae</taxon>
        <taxon>Eumeta</taxon>
    </lineage>
</organism>
<feature type="compositionally biased region" description="Pro residues" evidence="1">
    <location>
        <begin position="82"/>
        <end position="95"/>
    </location>
</feature>
<gene>
    <name evidence="2" type="ORF">EVAR_74914_1</name>
</gene>
<evidence type="ECO:0000313" key="2">
    <source>
        <dbReference type="EMBL" id="GBP26152.1"/>
    </source>
</evidence>
<comment type="caution">
    <text evidence="2">The sequence shown here is derived from an EMBL/GenBank/DDBJ whole genome shotgun (WGS) entry which is preliminary data.</text>
</comment>
<protein>
    <submittedName>
        <fullName evidence="2">Uncharacterized protein</fullName>
    </submittedName>
</protein>
<accession>A0A4C1UJJ9</accession>
<sequence length="125" mass="13757">MTQIQVGGLETYYPDHYRDTFPQRLLTNFATNMAGVALVDCRRAGRDEGRVCRQSAGACRSAMSGARARRLGLHYRFRPQAAPEPPAETPAPTSEPTPASDEEREGEWRASRPPSPPRADDVSEG</sequence>
<reference evidence="2 3" key="1">
    <citation type="journal article" date="2019" name="Commun. Biol.">
        <title>The bagworm genome reveals a unique fibroin gene that provides high tensile strength.</title>
        <authorList>
            <person name="Kono N."/>
            <person name="Nakamura H."/>
            <person name="Ohtoshi R."/>
            <person name="Tomita M."/>
            <person name="Numata K."/>
            <person name="Arakawa K."/>
        </authorList>
    </citation>
    <scope>NUCLEOTIDE SEQUENCE [LARGE SCALE GENOMIC DNA]</scope>
</reference>
<dbReference type="AlphaFoldDB" id="A0A4C1UJJ9"/>
<evidence type="ECO:0000313" key="3">
    <source>
        <dbReference type="Proteomes" id="UP000299102"/>
    </source>
</evidence>
<name>A0A4C1UJJ9_EUMVA</name>
<dbReference type="Proteomes" id="UP000299102">
    <property type="component" value="Unassembled WGS sequence"/>
</dbReference>
<feature type="region of interest" description="Disordered" evidence="1">
    <location>
        <begin position="75"/>
        <end position="125"/>
    </location>
</feature>